<reference evidence="9" key="2">
    <citation type="submission" date="2023-01" db="EMBL/GenBank/DDBJ databases">
        <title>Draft genome sequence of Algimonas porphyrae strain NBRC 108216.</title>
        <authorList>
            <person name="Sun Q."/>
            <person name="Mori K."/>
        </authorList>
    </citation>
    <scope>NUCLEOTIDE SEQUENCE</scope>
    <source>
        <strain evidence="9">NBRC 108216</strain>
    </source>
</reference>
<keyword evidence="3 7" id="KW-0081">Bacteriolytic enzyme</keyword>
<evidence type="ECO:0000256" key="3">
    <source>
        <dbReference type="ARBA" id="ARBA00022638"/>
    </source>
</evidence>
<dbReference type="InterPro" id="IPR023347">
    <property type="entry name" value="Lysozyme_dom_sf"/>
</dbReference>
<dbReference type="InterPro" id="IPR033907">
    <property type="entry name" value="Endolysin_autolysin"/>
</dbReference>
<dbReference type="SUPFAM" id="SSF53955">
    <property type="entry name" value="Lysozyme-like"/>
    <property type="match status" value="1"/>
</dbReference>
<dbReference type="Proteomes" id="UP001161390">
    <property type="component" value="Unassembled WGS sequence"/>
</dbReference>
<reference evidence="9" key="1">
    <citation type="journal article" date="2014" name="Int. J. Syst. Evol. Microbiol.">
        <title>Complete genome of a new Firmicutes species belonging to the dominant human colonic microbiota ('Ruminococcus bicirculans') reveals two chromosomes and a selective capacity to utilize plant glucans.</title>
        <authorList>
            <consortium name="NISC Comparative Sequencing Program"/>
            <person name="Wegmann U."/>
            <person name="Louis P."/>
            <person name="Goesmann A."/>
            <person name="Henrissat B."/>
            <person name="Duncan S.H."/>
            <person name="Flint H.J."/>
        </authorList>
    </citation>
    <scope>NUCLEOTIDE SEQUENCE</scope>
    <source>
        <strain evidence="9">NBRC 108216</strain>
    </source>
</reference>
<dbReference type="HAMAP" id="MF_04110">
    <property type="entry name" value="ENDOLYSIN_T4"/>
    <property type="match status" value="1"/>
</dbReference>
<sequence length="308" mass="33703">MRLSQPGRDLLKRLEGSRARVYQDAAGHDTIGVGHLIKPEDRERYKDAVLSDHEIAQLLTRDLLQFEAAVTQVCQDGGLMPSQTQFDAFVLLTFNIGVGGRDPGFVTSTVLRRFLNRDEAGAAAAFLMWNKITITDRGTGERRRVVSRALEARRIAESRLFLHGYYDATPYNSLDDEEQLRALIIPSNRQGQSESVLPSESEIRPNLKSSRTMKATTAGQAGTGIAASAATVGAVREITEQAADAAHNAGDAARSVTDVTEATVRTASFMSSISFWVFAAIGIGALIAIIAFILIRRARQDDWQRGLR</sequence>
<dbReference type="PANTHER" id="PTHR38107">
    <property type="match status" value="1"/>
</dbReference>
<dbReference type="EMBL" id="BSNJ01000003">
    <property type="protein sequence ID" value="GLQ20486.1"/>
    <property type="molecule type" value="Genomic_DNA"/>
</dbReference>
<keyword evidence="2 7" id="KW-0929">Antimicrobial</keyword>
<dbReference type="PANTHER" id="PTHR38107:SF3">
    <property type="entry name" value="LYSOZYME RRRD-RELATED"/>
    <property type="match status" value="1"/>
</dbReference>
<dbReference type="Gene3D" id="1.10.530.40">
    <property type="match status" value="1"/>
</dbReference>
<proteinExistence type="inferred from homology"/>
<dbReference type="CDD" id="cd00737">
    <property type="entry name" value="lyz_endolysin_autolysin"/>
    <property type="match status" value="1"/>
</dbReference>
<keyword evidence="8" id="KW-0812">Transmembrane</keyword>
<evidence type="ECO:0000256" key="2">
    <source>
        <dbReference type="ARBA" id="ARBA00022529"/>
    </source>
</evidence>
<dbReference type="InterPro" id="IPR051018">
    <property type="entry name" value="Bacteriophage_GH24"/>
</dbReference>
<keyword evidence="4 7" id="KW-0378">Hydrolase</keyword>
<evidence type="ECO:0000313" key="10">
    <source>
        <dbReference type="Proteomes" id="UP001161390"/>
    </source>
</evidence>
<evidence type="ECO:0000256" key="1">
    <source>
        <dbReference type="ARBA" id="ARBA00000632"/>
    </source>
</evidence>
<protein>
    <recommendedName>
        <fullName evidence="7">Lysozyme</fullName>
        <ecNumber evidence="7">3.2.1.17</ecNumber>
    </recommendedName>
</protein>
<organism evidence="9 10">
    <name type="scientific">Algimonas porphyrae</name>
    <dbReference type="NCBI Taxonomy" id="1128113"/>
    <lineage>
        <taxon>Bacteria</taxon>
        <taxon>Pseudomonadati</taxon>
        <taxon>Pseudomonadota</taxon>
        <taxon>Alphaproteobacteria</taxon>
        <taxon>Maricaulales</taxon>
        <taxon>Robiginitomaculaceae</taxon>
        <taxon>Algimonas</taxon>
    </lineage>
</organism>
<dbReference type="RefSeq" id="WP_284371138.1">
    <property type="nucleotide sequence ID" value="NZ_BSNJ01000003.1"/>
</dbReference>
<comment type="catalytic activity">
    <reaction evidence="1 7">
        <text>Hydrolysis of (1-&gt;4)-beta-linkages between N-acetylmuramic acid and N-acetyl-D-glucosamine residues in a peptidoglycan and between N-acetyl-D-glucosamine residues in chitodextrins.</text>
        <dbReference type="EC" id="3.2.1.17"/>
    </reaction>
</comment>
<comment type="caution">
    <text evidence="9">The sequence shown here is derived from an EMBL/GenBank/DDBJ whole genome shotgun (WGS) entry which is preliminary data.</text>
</comment>
<keyword evidence="5" id="KW-1035">Host cytoplasm</keyword>
<feature type="transmembrane region" description="Helical" evidence="8">
    <location>
        <begin position="273"/>
        <end position="295"/>
    </location>
</feature>
<keyword evidence="6 7" id="KW-0326">Glycosidase</keyword>
<gene>
    <name evidence="9" type="ORF">GCM10007854_14410</name>
</gene>
<dbReference type="InterPro" id="IPR023346">
    <property type="entry name" value="Lysozyme-like_dom_sf"/>
</dbReference>
<dbReference type="InterPro" id="IPR034690">
    <property type="entry name" value="Endolysin_T4_type"/>
</dbReference>
<evidence type="ECO:0000256" key="8">
    <source>
        <dbReference type="SAM" id="Phobius"/>
    </source>
</evidence>
<evidence type="ECO:0000313" key="9">
    <source>
        <dbReference type="EMBL" id="GLQ20486.1"/>
    </source>
</evidence>
<evidence type="ECO:0000256" key="6">
    <source>
        <dbReference type="ARBA" id="ARBA00023295"/>
    </source>
</evidence>
<dbReference type="EC" id="3.2.1.17" evidence="7"/>
<dbReference type="Pfam" id="PF00959">
    <property type="entry name" value="Phage_lysozyme"/>
    <property type="match status" value="1"/>
</dbReference>
<keyword evidence="8" id="KW-1133">Transmembrane helix</keyword>
<evidence type="ECO:0000256" key="7">
    <source>
        <dbReference type="RuleBase" id="RU003788"/>
    </source>
</evidence>
<name>A0ABQ5UYZ3_9PROT</name>
<comment type="similarity">
    <text evidence="7">Belongs to the glycosyl hydrolase 24 family.</text>
</comment>
<keyword evidence="10" id="KW-1185">Reference proteome</keyword>
<evidence type="ECO:0000256" key="5">
    <source>
        <dbReference type="ARBA" id="ARBA00023200"/>
    </source>
</evidence>
<keyword evidence="8" id="KW-0472">Membrane</keyword>
<accession>A0ABQ5UYZ3</accession>
<evidence type="ECO:0000256" key="4">
    <source>
        <dbReference type="ARBA" id="ARBA00022801"/>
    </source>
</evidence>
<dbReference type="InterPro" id="IPR002196">
    <property type="entry name" value="Glyco_hydro_24"/>
</dbReference>